<comment type="caution">
    <text evidence="1">The sequence shown here is derived from an EMBL/GenBank/DDBJ whole genome shotgun (WGS) entry which is preliminary data.</text>
</comment>
<sequence length="75" mass="7766">MNIRDYLKRPGAMSLTDLATAAGISKGRLSQLGGSDGEQPDVPPALALRLERETGGLIDASMISTVIAEARKAAA</sequence>
<dbReference type="AlphaFoldDB" id="A0A5C6TTF7"/>
<gene>
    <name evidence="1" type="ORF">FRZ32_08555</name>
</gene>
<dbReference type="OrthoDB" id="7596937at2"/>
<name>A0A5C6TTF7_9SPHN</name>
<protein>
    <recommendedName>
        <fullName evidence="3">Helix-turn-helix transcriptional regulator</fullName>
    </recommendedName>
</protein>
<evidence type="ECO:0000313" key="1">
    <source>
        <dbReference type="EMBL" id="TXC63704.1"/>
    </source>
</evidence>
<reference evidence="1 2" key="1">
    <citation type="journal article" date="2015" name="J. Microbiol.">
        <title>Sphingosinicella ginsenosidimutans sp. nov., with ginsenoside converting activity.</title>
        <authorList>
            <person name="Kim J.K."/>
            <person name="Kang M.S."/>
            <person name="Park S.C."/>
            <person name="Kim K.M."/>
            <person name="Choi K."/>
            <person name="Yoon M.H."/>
            <person name="Im W.T."/>
        </authorList>
    </citation>
    <scope>NUCLEOTIDE SEQUENCE [LARGE SCALE GENOMIC DNA]</scope>
    <source>
        <strain evidence="1 2">BS-11</strain>
    </source>
</reference>
<dbReference type="RefSeq" id="WP_147043110.1">
    <property type="nucleotide sequence ID" value="NZ_BAABIR010000004.1"/>
</dbReference>
<evidence type="ECO:0008006" key="3">
    <source>
        <dbReference type="Google" id="ProtNLM"/>
    </source>
</evidence>
<keyword evidence="2" id="KW-1185">Reference proteome</keyword>
<accession>A0A5C6TTF7</accession>
<organism evidence="1 2">
    <name type="scientific">Allosphingosinicella ginsenosidimutans</name>
    <dbReference type="NCBI Taxonomy" id="1176539"/>
    <lineage>
        <taxon>Bacteria</taxon>
        <taxon>Pseudomonadati</taxon>
        <taxon>Pseudomonadota</taxon>
        <taxon>Alphaproteobacteria</taxon>
        <taxon>Sphingomonadales</taxon>
        <taxon>Sphingomonadaceae</taxon>
        <taxon>Allosphingosinicella</taxon>
    </lineage>
</organism>
<proteinExistence type="predicted"/>
<dbReference type="Proteomes" id="UP000321249">
    <property type="component" value="Unassembled WGS sequence"/>
</dbReference>
<dbReference type="EMBL" id="VOQQ01000001">
    <property type="protein sequence ID" value="TXC63704.1"/>
    <property type="molecule type" value="Genomic_DNA"/>
</dbReference>
<evidence type="ECO:0000313" key="2">
    <source>
        <dbReference type="Proteomes" id="UP000321249"/>
    </source>
</evidence>